<feature type="chain" id="PRO_5012054621" evidence="1">
    <location>
        <begin position="22"/>
        <end position="196"/>
    </location>
</feature>
<evidence type="ECO:0000313" key="3">
    <source>
        <dbReference type="Proteomes" id="UP000242447"/>
    </source>
</evidence>
<keyword evidence="1" id="KW-0732">Signal</keyword>
<organism evidence="2 3">
    <name type="scientific">Ketogulonicigenium robustum</name>
    <dbReference type="NCBI Taxonomy" id="92947"/>
    <lineage>
        <taxon>Bacteria</taxon>
        <taxon>Pseudomonadati</taxon>
        <taxon>Pseudomonadota</taxon>
        <taxon>Alphaproteobacteria</taxon>
        <taxon>Rhodobacterales</taxon>
        <taxon>Roseobacteraceae</taxon>
        <taxon>Ketogulonicigenium</taxon>
    </lineage>
</organism>
<evidence type="ECO:0000313" key="2">
    <source>
        <dbReference type="EMBL" id="ARO15646.1"/>
    </source>
</evidence>
<protein>
    <submittedName>
        <fullName evidence="2">Uncharacterized protein</fullName>
    </submittedName>
</protein>
<dbReference type="AlphaFoldDB" id="A0A1W6P2E1"/>
<dbReference type="RefSeq" id="WP_085787017.1">
    <property type="nucleotide sequence ID" value="NZ_CP019937.1"/>
</dbReference>
<feature type="signal peptide" evidence="1">
    <location>
        <begin position="1"/>
        <end position="21"/>
    </location>
</feature>
<dbReference type="EMBL" id="CP019937">
    <property type="protein sequence ID" value="ARO15646.1"/>
    <property type="molecule type" value="Genomic_DNA"/>
</dbReference>
<dbReference type="Proteomes" id="UP000242447">
    <property type="component" value="Chromosome"/>
</dbReference>
<evidence type="ECO:0000256" key="1">
    <source>
        <dbReference type="SAM" id="SignalP"/>
    </source>
</evidence>
<dbReference type="OrthoDB" id="7956241at2"/>
<proteinExistence type="predicted"/>
<dbReference type="STRING" id="92947.BVG79_02306"/>
<sequence>MRPAGIALAALVALPAPFAAAQTAADSCAVSFTAEDADAGLVRAVLDAPCAAGTTVTLFHDALTFQAKLDDVGHLTALLPALSPEALLMASLADGTSAAAVAPVAAGPARTILIGDTMTPAMVKVDDATQLGPDAMFWAGQRTLTVQLDPADCGKTLTATVISVDSALHSRVLPLDLALPACPVPGPLLATLILGD</sequence>
<reference evidence="2 3" key="1">
    <citation type="submission" date="2017-02" db="EMBL/GenBank/DDBJ databases">
        <title>Ketogulonicigenium robustum SPU B003 Genome sequencing and assembly.</title>
        <authorList>
            <person name="Li Y."/>
            <person name="Liu L."/>
            <person name="Wang C."/>
            <person name="Zhang M."/>
            <person name="Zhang T."/>
            <person name="Zhang Y."/>
        </authorList>
    </citation>
    <scope>NUCLEOTIDE SEQUENCE [LARGE SCALE GENOMIC DNA]</scope>
    <source>
        <strain evidence="2 3">SPU_B003</strain>
    </source>
</reference>
<dbReference type="KEGG" id="kro:BVG79_02306"/>
<keyword evidence="3" id="KW-1185">Reference proteome</keyword>
<accession>A0A1W6P2E1</accession>
<name>A0A1W6P2E1_9RHOB</name>
<gene>
    <name evidence="2" type="ORF">BVG79_02306</name>
</gene>